<dbReference type="InterPro" id="IPR032710">
    <property type="entry name" value="NTF2-like_dom_sf"/>
</dbReference>
<dbReference type="InterPro" id="IPR009959">
    <property type="entry name" value="Cyclase_SnoaL-like"/>
</dbReference>
<proteinExistence type="predicted"/>
<dbReference type="Pfam" id="PF07366">
    <property type="entry name" value="SnoaL"/>
    <property type="match status" value="1"/>
</dbReference>
<keyword evidence="3" id="KW-1185">Reference proteome</keyword>
<name>A0A4R5BM05_9ACTN</name>
<dbReference type="Gene3D" id="3.10.450.50">
    <property type="match status" value="2"/>
</dbReference>
<dbReference type="OrthoDB" id="2769928at2"/>
<protein>
    <recommendedName>
        <fullName evidence="1">SnoaL-like domain-containing protein</fullName>
    </recommendedName>
</protein>
<dbReference type="EMBL" id="SMKY01000027">
    <property type="protein sequence ID" value="TDD86839.1"/>
    <property type="molecule type" value="Genomic_DNA"/>
</dbReference>
<dbReference type="Proteomes" id="UP000295578">
    <property type="component" value="Unassembled WGS sequence"/>
</dbReference>
<feature type="domain" description="SnoaL-like" evidence="1">
    <location>
        <begin position="203"/>
        <end position="285"/>
    </location>
</feature>
<evidence type="ECO:0000259" key="1">
    <source>
        <dbReference type="Pfam" id="PF12680"/>
    </source>
</evidence>
<accession>A0A4R5BM05</accession>
<sequence>MAEELGVRPFGFADAPDYIEKITYAIWNGPDRDPGLIARYYGAGTPIHMDAGDLRGADAVIANTEARLTAFPDFHGHIDDTIWTGDEETGYRTSMRWTWTGTNTGPSVFGPATGRSVTFTAIANCVIRGEVIVEEWLAADPVDLARQLGLPGQEALRSDQPPPADATTPRPLVSGACGDAGQVVANSWKTRLDGPSGSEVDDYAQDAVVSVGPRRTLRGRAAIAGWANGWRGLATGLTWSLVDQYSRPPRAGEAERVATQWTLTGSGLRLSGISHHHVLDGEIVAEWTQYDTHAVGMAGSCSLP</sequence>
<reference evidence="2 3" key="1">
    <citation type="submission" date="2019-03" db="EMBL/GenBank/DDBJ databases">
        <title>Draft genome sequences of novel Actinobacteria.</title>
        <authorList>
            <person name="Sahin N."/>
            <person name="Ay H."/>
            <person name="Saygin H."/>
        </authorList>
    </citation>
    <scope>NUCLEOTIDE SEQUENCE [LARGE SCALE GENOMIC DNA]</scope>
    <source>
        <strain evidence="2 3">DSM 45941</strain>
    </source>
</reference>
<evidence type="ECO:0000313" key="2">
    <source>
        <dbReference type="EMBL" id="TDD86839.1"/>
    </source>
</evidence>
<gene>
    <name evidence="2" type="ORF">E1293_08855</name>
</gene>
<evidence type="ECO:0000313" key="3">
    <source>
        <dbReference type="Proteomes" id="UP000295578"/>
    </source>
</evidence>
<dbReference type="GO" id="GO:0030638">
    <property type="term" value="P:polyketide metabolic process"/>
    <property type="evidence" value="ECO:0007669"/>
    <property type="project" value="InterPro"/>
</dbReference>
<comment type="caution">
    <text evidence="2">The sequence shown here is derived from an EMBL/GenBank/DDBJ whole genome shotgun (WGS) entry which is preliminary data.</text>
</comment>
<dbReference type="RefSeq" id="WP_132195755.1">
    <property type="nucleotide sequence ID" value="NZ_SMKY01000027.1"/>
</dbReference>
<dbReference type="AlphaFoldDB" id="A0A4R5BM05"/>
<dbReference type="Pfam" id="PF12680">
    <property type="entry name" value="SnoaL_2"/>
    <property type="match status" value="1"/>
</dbReference>
<organism evidence="2 3">
    <name type="scientific">Actinomadura darangshiensis</name>
    <dbReference type="NCBI Taxonomy" id="705336"/>
    <lineage>
        <taxon>Bacteria</taxon>
        <taxon>Bacillati</taxon>
        <taxon>Actinomycetota</taxon>
        <taxon>Actinomycetes</taxon>
        <taxon>Streptosporangiales</taxon>
        <taxon>Thermomonosporaceae</taxon>
        <taxon>Actinomadura</taxon>
    </lineage>
</organism>
<dbReference type="InterPro" id="IPR037401">
    <property type="entry name" value="SnoaL-like"/>
</dbReference>
<dbReference type="SUPFAM" id="SSF54427">
    <property type="entry name" value="NTF2-like"/>
    <property type="match status" value="2"/>
</dbReference>